<dbReference type="PANTHER" id="PTHR31354:SF2">
    <property type="entry name" value="OS01G0793500 PROTEIN"/>
    <property type="match status" value="1"/>
</dbReference>
<reference evidence="1" key="1">
    <citation type="submission" date="2021-01" db="EMBL/GenBank/DDBJ databases">
        <authorList>
            <person name="Corre E."/>
            <person name="Pelletier E."/>
            <person name="Niang G."/>
            <person name="Scheremetjew M."/>
            <person name="Finn R."/>
            <person name="Kale V."/>
            <person name="Holt S."/>
            <person name="Cochrane G."/>
            <person name="Meng A."/>
            <person name="Brown T."/>
            <person name="Cohen L."/>
        </authorList>
    </citation>
    <scope>NUCLEOTIDE SEQUENCE</scope>
    <source>
        <strain evidence="1">RCC927</strain>
    </source>
</reference>
<dbReference type="PANTHER" id="PTHR31354">
    <property type="entry name" value="OS01G0793500 PROTEIN"/>
    <property type="match status" value="1"/>
</dbReference>
<gene>
    <name evidence="1" type="ORF">PSIN1315_LOCUS14492</name>
</gene>
<accession>A0A7S3C4J0</accession>
<dbReference type="EMBL" id="HBHY01022593">
    <property type="protein sequence ID" value="CAE0154069.1"/>
    <property type="molecule type" value="Transcribed_RNA"/>
</dbReference>
<sequence length="665" mass="72311">MALFVPARARRGGMGARRSRSAALALVPLFCGALLFSRGASLSAADPGASAAPPAGYVVADGRDGVFRGKRVWRHAARRATLVRDEDHGRRLPALSLQAFAEALKGAASHDSISVAEPTSKAGDDASSAVARRLLAARGKGPPLSGGLEAPLGNHAVPSPLPALEWRMIPEYVGAVRPGAPALTWNVSSYREPCYAWTSASASPVERPDAAANGTFATTVVFTTPAPREGGLLGGCSDWYALLTTTSWHVERLAGGAGEHTVRWEGLSADEAAEIAEDGVRVFHFQEDVLHTLAATFETAALFTSELTQGVDAGTAARNAEFLRDYAGVDMRKREDRSARIPDEEDVQSGDLFCIVRLDGLDPLIMWGSGSFCGHNVVALRINSTLYITESQTKSSYWPTNFVQRTPYAQWMKQAQEASYNVLHLRLSPTHARLFAEREKQVAEIFATEHEGRLYGYVNMLFTWMDVGNDNLPTPADWRLVACGFALLDPLLDRLIAKADPPVPSLWNSALSQRLGLALPNDKETAELLAIARARNMSFLDLLKMPEQDDWIYPGAASGEYPSGPASVCDVFVCRLWKAAGFFDGVEDVQCTEFAPIDLSELAFYEGGCAEADLSAQRSCQIMGDYSMVLRHFNEVTPFAHMRQRCPSKPPHYPRRFSAEVQSTC</sequence>
<protein>
    <submittedName>
        <fullName evidence="1">Uncharacterized protein</fullName>
    </submittedName>
</protein>
<evidence type="ECO:0000313" key="1">
    <source>
        <dbReference type="EMBL" id="CAE0154069.1"/>
    </source>
</evidence>
<dbReference type="AlphaFoldDB" id="A0A7S3C4J0"/>
<name>A0A7S3C4J0_9VIRI</name>
<proteinExistence type="predicted"/>
<organism evidence="1">
    <name type="scientific">Prasinoderma singulare</name>
    <dbReference type="NCBI Taxonomy" id="676789"/>
    <lineage>
        <taxon>Eukaryota</taxon>
        <taxon>Viridiplantae</taxon>
        <taxon>Prasinodermophyta</taxon>
        <taxon>Prasinodermophyceae</taxon>
        <taxon>Prasinodermales</taxon>
        <taxon>Prasinodermaceae</taxon>
        <taxon>Prasinoderma</taxon>
    </lineage>
</organism>